<keyword evidence="1" id="KW-1133">Transmembrane helix</keyword>
<keyword evidence="1" id="KW-0472">Membrane</keyword>
<keyword evidence="3" id="KW-1185">Reference proteome</keyword>
<evidence type="ECO:0000256" key="1">
    <source>
        <dbReference type="SAM" id="Phobius"/>
    </source>
</evidence>
<evidence type="ECO:0000313" key="3">
    <source>
        <dbReference type="Proteomes" id="UP001597108"/>
    </source>
</evidence>
<dbReference type="Pfam" id="PF06835">
    <property type="entry name" value="LptC"/>
    <property type="match status" value="1"/>
</dbReference>
<dbReference type="InterPro" id="IPR010664">
    <property type="entry name" value="LipoPS_assembly_LptC-rel"/>
</dbReference>
<gene>
    <name evidence="2" type="primary">lptC</name>
    <name evidence="2" type="ORF">ACFQ2S_21165</name>
</gene>
<evidence type="ECO:0000313" key="2">
    <source>
        <dbReference type="EMBL" id="MFD0982151.1"/>
    </source>
</evidence>
<dbReference type="Gene3D" id="2.60.450.10">
    <property type="entry name" value="Lipopolysaccharide (LPS) transport protein A like domain"/>
    <property type="match status" value="1"/>
</dbReference>
<name>A0ABW3IW42_9RHOB</name>
<reference evidence="3" key="1">
    <citation type="journal article" date="2019" name="Int. J. Syst. Evol. Microbiol.">
        <title>The Global Catalogue of Microorganisms (GCM) 10K type strain sequencing project: providing services to taxonomists for standard genome sequencing and annotation.</title>
        <authorList>
            <consortium name="The Broad Institute Genomics Platform"/>
            <consortium name="The Broad Institute Genome Sequencing Center for Infectious Disease"/>
            <person name="Wu L."/>
            <person name="Ma J."/>
        </authorList>
    </citation>
    <scope>NUCLEOTIDE SEQUENCE [LARGE SCALE GENOMIC DNA]</scope>
    <source>
        <strain evidence="3">CCUG 60524</strain>
    </source>
</reference>
<proteinExistence type="predicted"/>
<dbReference type="RefSeq" id="WP_386077692.1">
    <property type="nucleotide sequence ID" value="NZ_JBHTJT010000051.1"/>
</dbReference>
<organism evidence="2 3">
    <name type="scientific">Tropicimonas aquimaris</name>
    <dbReference type="NCBI Taxonomy" id="914152"/>
    <lineage>
        <taxon>Bacteria</taxon>
        <taxon>Pseudomonadati</taxon>
        <taxon>Pseudomonadota</taxon>
        <taxon>Alphaproteobacteria</taxon>
        <taxon>Rhodobacterales</taxon>
        <taxon>Roseobacteraceae</taxon>
        <taxon>Tropicimonas</taxon>
    </lineage>
</organism>
<feature type="transmembrane region" description="Helical" evidence="1">
    <location>
        <begin position="12"/>
        <end position="34"/>
    </location>
</feature>
<sequence>MATFDNLHSRVVAWLKVLLPLMALALLSSLFLVARTGDNKASLPFSERDLEQMASEQRVDGPEFSGVTEDGNAITLNARSATPRDAKASVVDAVEVSGTMETGDNSSIRLTSDAGTVHATESRTVLRGNVHISTSTGYKLDTDELSAALDRTDMETTGPVSGTGPIGSIDAGRMVVTQSGEDRDSVTVVFKDGVRLLYVPGNQ</sequence>
<keyword evidence="1" id="KW-0812">Transmembrane</keyword>
<dbReference type="Proteomes" id="UP001597108">
    <property type="component" value="Unassembled WGS sequence"/>
</dbReference>
<comment type="caution">
    <text evidence="2">The sequence shown here is derived from an EMBL/GenBank/DDBJ whole genome shotgun (WGS) entry which is preliminary data.</text>
</comment>
<accession>A0ABW3IW42</accession>
<protein>
    <submittedName>
        <fullName evidence="2">LPS export ABC transporter periplasmic protein LptC</fullName>
    </submittedName>
</protein>
<dbReference type="EMBL" id="JBHTJT010000051">
    <property type="protein sequence ID" value="MFD0982151.1"/>
    <property type="molecule type" value="Genomic_DNA"/>
</dbReference>